<accession>A0A9P6TAE1</accession>
<dbReference type="OrthoDB" id="660555at2759"/>
<dbReference type="InterPro" id="IPR032675">
    <property type="entry name" value="LRR_dom_sf"/>
</dbReference>
<dbReference type="InterPro" id="IPR003591">
    <property type="entry name" value="Leu-rich_rpt_typical-subtyp"/>
</dbReference>
<proteinExistence type="predicted"/>
<feature type="compositionally biased region" description="Acidic residues" evidence="3">
    <location>
        <begin position="16"/>
        <end position="25"/>
    </location>
</feature>
<evidence type="ECO:0000313" key="4">
    <source>
        <dbReference type="EMBL" id="KAG0145086.1"/>
    </source>
</evidence>
<feature type="region of interest" description="Disordered" evidence="3">
    <location>
        <begin position="1"/>
        <end position="71"/>
    </location>
</feature>
<evidence type="ECO:0000256" key="1">
    <source>
        <dbReference type="ARBA" id="ARBA00022614"/>
    </source>
</evidence>
<keyword evidence="5" id="KW-1185">Reference proteome</keyword>
<organism evidence="4 5">
    <name type="scientific">Cronartium quercuum f. sp. fusiforme G11</name>
    <dbReference type="NCBI Taxonomy" id="708437"/>
    <lineage>
        <taxon>Eukaryota</taxon>
        <taxon>Fungi</taxon>
        <taxon>Dikarya</taxon>
        <taxon>Basidiomycota</taxon>
        <taxon>Pucciniomycotina</taxon>
        <taxon>Pucciniomycetes</taxon>
        <taxon>Pucciniales</taxon>
        <taxon>Coleosporiaceae</taxon>
        <taxon>Cronartium</taxon>
    </lineage>
</organism>
<name>A0A9P6TAE1_9BASI</name>
<dbReference type="EMBL" id="MU167283">
    <property type="protein sequence ID" value="KAG0145086.1"/>
    <property type="molecule type" value="Genomic_DNA"/>
</dbReference>
<keyword evidence="2" id="KW-0677">Repeat</keyword>
<feature type="compositionally biased region" description="Low complexity" evidence="3">
    <location>
        <begin position="26"/>
        <end position="71"/>
    </location>
</feature>
<dbReference type="Proteomes" id="UP000886653">
    <property type="component" value="Unassembled WGS sequence"/>
</dbReference>
<evidence type="ECO:0000256" key="3">
    <source>
        <dbReference type="SAM" id="MobiDB-lite"/>
    </source>
</evidence>
<evidence type="ECO:0000313" key="5">
    <source>
        <dbReference type="Proteomes" id="UP000886653"/>
    </source>
</evidence>
<protein>
    <submittedName>
        <fullName evidence="4">Uncharacterized protein</fullName>
    </submittedName>
</protein>
<gene>
    <name evidence="4" type="ORF">CROQUDRAFT_659178</name>
</gene>
<reference evidence="4" key="1">
    <citation type="submission" date="2013-11" db="EMBL/GenBank/DDBJ databases">
        <title>Genome sequence of the fusiform rust pathogen reveals effectors for host alternation and coevolution with pine.</title>
        <authorList>
            <consortium name="DOE Joint Genome Institute"/>
            <person name="Smith K."/>
            <person name="Pendleton A."/>
            <person name="Kubisiak T."/>
            <person name="Anderson C."/>
            <person name="Salamov A."/>
            <person name="Aerts A."/>
            <person name="Riley R."/>
            <person name="Clum A."/>
            <person name="Lindquist E."/>
            <person name="Ence D."/>
            <person name="Campbell M."/>
            <person name="Kronenberg Z."/>
            <person name="Feau N."/>
            <person name="Dhillon B."/>
            <person name="Hamelin R."/>
            <person name="Burleigh J."/>
            <person name="Smith J."/>
            <person name="Yandell M."/>
            <person name="Nelson C."/>
            <person name="Grigoriev I."/>
            <person name="Davis J."/>
        </authorList>
    </citation>
    <scope>NUCLEOTIDE SEQUENCE</scope>
    <source>
        <strain evidence="4">G11</strain>
    </source>
</reference>
<comment type="caution">
    <text evidence="4">The sequence shown here is derived from an EMBL/GenBank/DDBJ whole genome shotgun (WGS) entry which is preliminary data.</text>
</comment>
<dbReference type="AlphaFoldDB" id="A0A9P6TAE1"/>
<dbReference type="SUPFAM" id="SSF52058">
    <property type="entry name" value="L domain-like"/>
    <property type="match status" value="1"/>
</dbReference>
<sequence length="541" mass="59125">MHRLPSRSPIARQRLDDEDEDEDSSDSNSSDTTTTTTTTSLSSSISRSSSSLSLNRHPSYSRSSSSSSMVPRSRKAIKISLTVSQTRRAITNHAWTELWQSLLTLDVILNGSHTELGIFLPILARIATDLELLLAEHENDREYRKRLSSSEAKSLSILVQKWPKMATEVGWRSVRESVENVPKPASIGDGAVDRPTAQLLATLESILVLGSPRKLSLARLGLECVPQALVELDEVVRWYVSFEGSLLTSRRVKSVLGSIKLLDLSRNQLTALPDSLPRILPLLETLNLGHNSFVALPTTITQFRHLDRLGVKESTRRRKGNLRATWDAITASGSGSRPQERDRLPSLAVLCIRIIQRSLRSPSASVAGAERAQPRGGLGGGLAPHLRRAVEVGYDCESCGKFVGPPPDGLAPIYERVRLLSPAVSLPQATDDARGRLRTGPLAILNVLGAAAVSPHRLTIAERVAVAVGCRGSERVAVVIGPRRLCGRCGWLHLSFERSVVSEPEPELDLGECRCVGCVEERLAVGEVGLVRWVRKKVPRN</sequence>
<evidence type="ECO:0000256" key="2">
    <source>
        <dbReference type="ARBA" id="ARBA00022737"/>
    </source>
</evidence>
<keyword evidence="1" id="KW-0433">Leucine-rich repeat</keyword>
<dbReference type="Gene3D" id="3.80.10.10">
    <property type="entry name" value="Ribonuclease Inhibitor"/>
    <property type="match status" value="1"/>
</dbReference>
<dbReference type="SMART" id="SM00369">
    <property type="entry name" value="LRR_TYP"/>
    <property type="match status" value="2"/>
</dbReference>